<dbReference type="InterPro" id="IPR036390">
    <property type="entry name" value="WH_DNA-bd_sf"/>
</dbReference>
<keyword evidence="2" id="KW-0238">DNA-binding</keyword>
<dbReference type="SMART" id="SM00347">
    <property type="entry name" value="HTH_MARR"/>
    <property type="match status" value="1"/>
</dbReference>
<proteinExistence type="predicted"/>
<evidence type="ECO:0000256" key="3">
    <source>
        <dbReference type="ARBA" id="ARBA00023163"/>
    </source>
</evidence>
<dbReference type="Pfam" id="PF01047">
    <property type="entry name" value="MarR"/>
    <property type="match status" value="1"/>
</dbReference>
<name>A0ABS2UGD6_9LEPT</name>
<sequence>MSVQPEKIVHILSGISERIFFNLSSSYEKAGYKDLSPPQGAVLCALHNKMPESMTSISKKILRDRSTVTQIVKRLVANGYVEKFKNGQDSRISEILLTEKGRAARSAVIRSSRKMFLRIYKNTTFEERRILMSLLEKVDSGS</sequence>
<feature type="domain" description="HTH marR-type" evidence="4">
    <location>
        <begin position="5"/>
        <end position="140"/>
    </location>
</feature>
<gene>
    <name evidence="5" type="ORF">JWG45_17845</name>
</gene>
<evidence type="ECO:0000256" key="2">
    <source>
        <dbReference type="ARBA" id="ARBA00023125"/>
    </source>
</evidence>
<dbReference type="PANTHER" id="PTHR42756">
    <property type="entry name" value="TRANSCRIPTIONAL REGULATOR, MARR"/>
    <property type="match status" value="1"/>
</dbReference>
<dbReference type="SUPFAM" id="SSF46785">
    <property type="entry name" value="Winged helix' DNA-binding domain"/>
    <property type="match status" value="1"/>
</dbReference>
<keyword evidence="1" id="KW-0805">Transcription regulation</keyword>
<evidence type="ECO:0000259" key="4">
    <source>
        <dbReference type="PROSITE" id="PS50995"/>
    </source>
</evidence>
<dbReference type="PRINTS" id="PR00598">
    <property type="entry name" value="HTHMARR"/>
</dbReference>
<dbReference type="EMBL" id="JAFFPU010000073">
    <property type="protein sequence ID" value="MBM9579013.1"/>
    <property type="molecule type" value="Genomic_DNA"/>
</dbReference>
<dbReference type="Gene3D" id="1.10.10.10">
    <property type="entry name" value="Winged helix-like DNA-binding domain superfamily/Winged helix DNA-binding domain"/>
    <property type="match status" value="1"/>
</dbReference>
<evidence type="ECO:0000313" key="5">
    <source>
        <dbReference type="EMBL" id="MBM9579013.1"/>
    </source>
</evidence>
<comment type="caution">
    <text evidence="5">The sequence shown here is derived from an EMBL/GenBank/DDBJ whole genome shotgun (WGS) entry which is preliminary data.</text>
</comment>
<dbReference type="Proteomes" id="UP000724686">
    <property type="component" value="Unassembled WGS sequence"/>
</dbReference>
<keyword evidence="6" id="KW-1185">Reference proteome</keyword>
<evidence type="ECO:0000313" key="6">
    <source>
        <dbReference type="Proteomes" id="UP000724686"/>
    </source>
</evidence>
<reference evidence="5 6" key="1">
    <citation type="submission" date="2021-02" db="EMBL/GenBank/DDBJ databases">
        <title>Leptospira ainlahdjerensis sp. nov., Leptospira ainazelensis sp. nov., Leptospira abararensis sp. nov. and Leptospira chreensis sp. nov., four new species isolated from water sources in Algeria.</title>
        <authorList>
            <person name="Amara Korba A."/>
            <person name="Kainiu M."/>
            <person name="Vincent A.T."/>
            <person name="Mariet J.-F."/>
            <person name="Veyrier F.J."/>
            <person name="Goarant C."/>
            <person name="Picardeau M."/>
        </authorList>
    </citation>
    <scope>NUCLEOTIDE SEQUENCE [LARGE SCALE GENOMIC DNA]</scope>
    <source>
        <strain evidence="5 6">201903070</strain>
    </source>
</reference>
<dbReference type="InterPro" id="IPR000835">
    <property type="entry name" value="HTH_MarR-typ"/>
</dbReference>
<dbReference type="PANTHER" id="PTHR42756:SF1">
    <property type="entry name" value="TRANSCRIPTIONAL REPRESSOR OF EMRAB OPERON"/>
    <property type="match status" value="1"/>
</dbReference>
<dbReference type="PROSITE" id="PS50995">
    <property type="entry name" value="HTH_MARR_2"/>
    <property type="match status" value="1"/>
</dbReference>
<evidence type="ECO:0000256" key="1">
    <source>
        <dbReference type="ARBA" id="ARBA00023015"/>
    </source>
</evidence>
<dbReference type="InterPro" id="IPR036388">
    <property type="entry name" value="WH-like_DNA-bd_sf"/>
</dbReference>
<accession>A0ABS2UGD6</accession>
<organism evidence="5 6">
    <name type="scientific">Leptospira ainlahdjerensis</name>
    <dbReference type="NCBI Taxonomy" id="2810033"/>
    <lineage>
        <taxon>Bacteria</taxon>
        <taxon>Pseudomonadati</taxon>
        <taxon>Spirochaetota</taxon>
        <taxon>Spirochaetia</taxon>
        <taxon>Leptospirales</taxon>
        <taxon>Leptospiraceae</taxon>
        <taxon>Leptospira</taxon>
    </lineage>
</organism>
<dbReference type="RefSeq" id="WP_205280979.1">
    <property type="nucleotide sequence ID" value="NZ_JAFFPU010000073.1"/>
</dbReference>
<protein>
    <submittedName>
        <fullName evidence="5">Winged helix-turn-helix transcriptional regulator</fullName>
    </submittedName>
</protein>
<keyword evidence="3" id="KW-0804">Transcription</keyword>